<evidence type="ECO:0000313" key="10">
    <source>
        <dbReference type="EMBL" id="BBO68269.1"/>
    </source>
</evidence>
<dbReference type="PIRSF" id="PIRSF005355">
    <property type="entry name" value="UBIAD1"/>
    <property type="match status" value="1"/>
</dbReference>
<feature type="transmembrane region" description="Helical" evidence="8">
    <location>
        <begin position="218"/>
        <end position="238"/>
    </location>
</feature>
<evidence type="ECO:0000256" key="2">
    <source>
        <dbReference type="ARBA" id="ARBA00022428"/>
    </source>
</evidence>
<evidence type="ECO:0000256" key="9">
    <source>
        <dbReference type="NCBIfam" id="TIGR00751"/>
    </source>
</evidence>
<feature type="transmembrane region" description="Helical" evidence="8">
    <location>
        <begin position="21"/>
        <end position="38"/>
    </location>
</feature>
<dbReference type="GO" id="GO:0042371">
    <property type="term" value="P:vitamin K biosynthetic process"/>
    <property type="evidence" value="ECO:0007669"/>
    <property type="project" value="TreeGrafter"/>
</dbReference>
<dbReference type="OrthoDB" id="9767568at2"/>
<keyword evidence="6 8" id="KW-1133">Transmembrane helix</keyword>
<name>A0A5K7YK79_9BACT</name>
<comment type="catalytic activity">
    <reaction evidence="8">
        <text>an all-trans-polyprenyl diphosphate + 1,4-dihydroxy-2-naphthoate + H(+) = a 2-demethylmenaquinol + CO2 + diphosphate</text>
        <dbReference type="Rhea" id="RHEA:26478"/>
        <dbReference type="Rhea" id="RHEA-COMP:9563"/>
        <dbReference type="Rhea" id="RHEA-COMP:9564"/>
        <dbReference type="ChEBI" id="CHEBI:11173"/>
        <dbReference type="ChEBI" id="CHEBI:15378"/>
        <dbReference type="ChEBI" id="CHEBI:16526"/>
        <dbReference type="ChEBI" id="CHEBI:33019"/>
        <dbReference type="ChEBI" id="CHEBI:55437"/>
        <dbReference type="ChEBI" id="CHEBI:58914"/>
        <dbReference type="EC" id="2.5.1.74"/>
    </reaction>
</comment>
<dbReference type="EC" id="2.5.1.74" evidence="8 9"/>
<dbReference type="InterPro" id="IPR000537">
    <property type="entry name" value="UbiA_prenyltransferase"/>
</dbReference>
<feature type="transmembrane region" description="Helical" evidence="8">
    <location>
        <begin position="150"/>
        <end position="169"/>
    </location>
</feature>
<sequence>MNRVQVNSVNAWVLAARPKTLAAGSVPVIVASALAVHFGQFKPLPAVLCLLFALLSQIASNFSNDYFDFAKQTDNEARLGPARAVASGWIPPESMLAGTFVVIGLACLFGSGLIYYGGWAMILVGAVCVVSLLAYTAGPWPLAYHGLGDLFVLIFFGLVAVVFSFYVQAGFFNPLVFVAGFIVGLPAVNILIVNNFRDYDNDRACGKHTTIVLFGRPFGTWFYLANGILACLLCLVFVEESVRGAILPLFYLFFHYRSWRKMCAIWKGRALNVLIGETSRNLLVLGLLFAVGVLMD</sequence>
<protein>
    <recommendedName>
        <fullName evidence="8 9">1,4-dihydroxy-2-naphthoate octaprenyltransferase</fullName>
        <shortName evidence="8">DHNA-octaprenyltransferase</shortName>
        <ecNumber evidence="8 9">2.5.1.74</ecNumber>
    </recommendedName>
</protein>
<keyword evidence="2 8" id="KW-0474">Menaquinone biosynthesis</keyword>
<dbReference type="RefSeq" id="WP_155316447.1">
    <property type="nucleotide sequence ID" value="NZ_AP021874.1"/>
</dbReference>
<dbReference type="PANTHER" id="PTHR13929:SF0">
    <property type="entry name" value="UBIA PRENYLTRANSFERASE DOMAIN-CONTAINING PROTEIN 1"/>
    <property type="match status" value="1"/>
</dbReference>
<dbReference type="InterPro" id="IPR044878">
    <property type="entry name" value="UbiA_sf"/>
</dbReference>
<evidence type="ECO:0000256" key="8">
    <source>
        <dbReference type="HAMAP-Rule" id="MF_01937"/>
    </source>
</evidence>
<dbReference type="AlphaFoldDB" id="A0A5K7YK79"/>
<dbReference type="GO" id="GO:0009234">
    <property type="term" value="P:menaquinone biosynthetic process"/>
    <property type="evidence" value="ECO:0007669"/>
    <property type="project" value="UniProtKB-UniRule"/>
</dbReference>
<dbReference type="Gene3D" id="1.10.357.140">
    <property type="entry name" value="UbiA prenyltransferase"/>
    <property type="match status" value="1"/>
</dbReference>
<feature type="transmembrane region" description="Helical" evidence="8">
    <location>
        <begin position="95"/>
        <end position="114"/>
    </location>
</feature>
<comment type="pathway">
    <text evidence="8">Quinol/quinone metabolism; menaquinone biosynthesis; menaquinol from 1,4-dihydroxy-2-naphthoate: step 1/2.</text>
</comment>
<accession>A0A5K7YK79</accession>
<proteinExistence type="inferred from homology"/>
<evidence type="ECO:0000256" key="4">
    <source>
        <dbReference type="ARBA" id="ARBA00022679"/>
    </source>
</evidence>
<evidence type="ECO:0000256" key="3">
    <source>
        <dbReference type="ARBA" id="ARBA00022475"/>
    </source>
</evidence>
<comment type="subcellular location">
    <subcellularLocation>
        <location evidence="8">Cell membrane</location>
        <topology evidence="8">Multi-pass membrane protein</topology>
    </subcellularLocation>
    <subcellularLocation>
        <location evidence="1">Membrane</location>
        <topology evidence="1">Multi-pass membrane protein</topology>
    </subcellularLocation>
</comment>
<keyword evidence="3 8" id="KW-1003">Cell membrane</keyword>
<keyword evidence="7 8" id="KW-0472">Membrane</keyword>
<dbReference type="HAMAP" id="MF_01937">
    <property type="entry name" value="MenA_1"/>
    <property type="match status" value="1"/>
</dbReference>
<evidence type="ECO:0000256" key="7">
    <source>
        <dbReference type="ARBA" id="ARBA00023136"/>
    </source>
</evidence>
<keyword evidence="11" id="KW-1185">Reference proteome</keyword>
<comment type="similarity">
    <text evidence="8">Belongs to the MenA family. Type 1 subfamily.</text>
</comment>
<dbReference type="CDD" id="cd13962">
    <property type="entry name" value="PT_UbiA_UBIAD1"/>
    <property type="match status" value="1"/>
</dbReference>
<dbReference type="KEGG" id="dalk:DSCA_21990"/>
<feature type="transmembrane region" description="Helical" evidence="8">
    <location>
        <begin position="244"/>
        <end position="259"/>
    </location>
</feature>
<dbReference type="UniPathway" id="UPA00079">
    <property type="reaction ID" value="UER00168"/>
</dbReference>
<dbReference type="Pfam" id="PF01040">
    <property type="entry name" value="UbiA"/>
    <property type="match status" value="1"/>
</dbReference>
<dbReference type="NCBIfam" id="NF004751">
    <property type="entry name" value="PRK06080.1-3"/>
    <property type="match status" value="1"/>
</dbReference>
<evidence type="ECO:0000256" key="5">
    <source>
        <dbReference type="ARBA" id="ARBA00022692"/>
    </source>
</evidence>
<evidence type="ECO:0000256" key="1">
    <source>
        <dbReference type="ARBA" id="ARBA00004141"/>
    </source>
</evidence>
<keyword evidence="4 8" id="KW-0808">Transferase</keyword>
<dbReference type="NCBIfam" id="TIGR00751">
    <property type="entry name" value="menA"/>
    <property type="match status" value="1"/>
</dbReference>
<dbReference type="PANTHER" id="PTHR13929">
    <property type="entry name" value="1,4-DIHYDROXY-2-NAPHTHOATE OCTAPRENYLTRANSFERASE"/>
    <property type="match status" value="1"/>
</dbReference>
<dbReference type="InterPro" id="IPR026046">
    <property type="entry name" value="UBIAD1"/>
</dbReference>
<gene>
    <name evidence="8 10" type="primary">menA</name>
    <name evidence="10" type="ORF">DSCA_21990</name>
</gene>
<dbReference type="GO" id="GO:0046428">
    <property type="term" value="F:1,4-dihydroxy-2-naphthoate polyprenyltransferase activity"/>
    <property type="evidence" value="ECO:0007669"/>
    <property type="project" value="UniProtKB-UniRule"/>
</dbReference>
<dbReference type="InterPro" id="IPR004657">
    <property type="entry name" value="MenA"/>
</dbReference>
<feature type="transmembrane region" description="Helical" evidence="8">
    <location>
        <begin position="44"/>
        <end position="62"/>
    </location>
</feature>
<keyword evidence="5 8" id="KW-0812">Transmembrane</keyword>
<dbReference type="GO" id="GO:0005886">
    <property type="term" value="C:plasma membrane"/>
    <property type="evidence" value="ECO:0007669"/>
    <property type="project" value="UniProtKB-SubCell"/>
</dbReference>
<comment type="function">
    <text evidence="8">Conversion of 1,4-dihydroxy-2-naphthoate (DHNA) to demethylmenaquinone (DMK).</text>
</comment>
<dbReference type="Proteomes" id="UP000427906">
    <property type="component" value="Chromosome"/>
</dbReference>
<evidence type="ECO:0000256" key="6">
    <source>
        <dbReference type="ARBA" id="ARBA00022989"/>
    </source>
</evidence>
<feature type="transmembrane region" description="Helical" evidence="8">
    <location>
        <begin position="120"/>
        <end position="138"/>
    </location>
</feature>
<organism evidence="10 11">
    <name type="scientific">Desulfosarcina alkanivorans</name>
    <dbReference type="NCBI Taxonomy" id="571177"/>
    <lineage>
        <taxon>Bacteria</taxon>
        <taxon>Pseudomonadati</taxon>
        <taxon>Thermodesulfobacteriota</taxon>
        <taxon>Desulfobacteria</taxon>
        <taxon>Desulfobacterales</taxon>
        <taxon>Desulfosarcinaceae</taxon>
        <taxon>Desulfosarcina</taxon>
    </lineage>
</organism>
<dbReference type="EMBL" id="AP021874">
    <property type="protein sequence ID" value="BBO68269.1"/>
    <property type="molecule type" value="Genomic_DNA"/>
</dbReference>
<feature type="transmembrane region" description="Helical" evidence="8">
    <location>
        <begin position="271"/>
        <end position="295"/>
    </location>
</feature>
<feature type="transmembrane region" description="Helical" evidence="8">
    <location>
        <begin position="175"/>
        <end position="197"/>
    </location>
</feature>
<reference evidence="10 11" key="1">
    <citation type="submission" date="2019-11" db="EMBL/GenBank/DDBJ databases">
        <title>Comparative genomics of hydrocarbon-degrading Desulfosarcina strains.</title>
        <authorList>
            <person name="Watanabe M."/>
            <person name="Kojima H."/>
            <person name="Fukui M."/>
        </authorList>
    </citation>
    <scope>NUCLEOTIDE SEQUENCE [LARGE SCALE GENOMIC DNA]</scope>
    <source>
        <strain evidence="10 11">PL12</strain>
    </source>
</reference>
<evidence type="ECO:0000313" key="11">
    <source>
        <dbReference type="Proteomes" id="UP000427906"/>
    </source>
</evidence>